<keyword evidence="6 8" id="KW-0808">Transferase</keyword>
<evidence type="ECO:0000313" key="11">
    <source>
        <dbReference type="Proteomes" id="UP000191144"/>
    </source>
</evidence>
<dbReference type="PIRSF" id="PIRSF016305">
    <property type="entry name" value="LCM_mtfrase"/>
    <property type="match status" value="1"/>
</dbReference>
<dbReference type="Pfam" id="PF04072">
    <property type="entry name" value="LCM"/>
    <property type="match status" value="1"/>
</dbReference>
<evidence type="ECO:0000256" key="5">
    <source>
        <dbReference type="ARBA" id="ARBA00022603"/>
    </source>
</evidence>
<gene>
    <name evidence="10" type="ORF">LAME_0G14246G</name>
</gene>
<dbReference type="PANTHER" id="PTHR13600">
    <property type="entry name" value="LEUCINE CARBOXYL METHYLTRANSFERASE"/>
    <property type="match status" value="1"/>
</dbReference>
<dbReference type="Gene3D" id="3.40.50.150">
    <property type="entry name" value="Vaccinia Virus protein VP39"/>
    <property type="match status" value="1"/>
</dbReference>
<evidence type="ECO:0000256" key="8">
    <source>
        <dbReference type="PIRNR" id="PIRNR016305"/>
    </source>
</evidence>
<dbReference type="GO" id="GO:0032259">
    <property type="term" value="P:methylation"/>
    <property type="evidence" value="ECO:0007669"/>
    <property type="project" value="UniProtKB-KW"/>
</dbReference>
<accession>A0A1G4KAB6</accession>
<dbReference type="SUPFAM" id="SSF53335">
    <property type="entry name" value="S-adenosyl-L-methionine-dependent methyltransferases"/>
    <property type="match status" value="1"/>
</dbReference>
<feature type="binding site" evidence="9">
    <location>
        <position position="79"/>
    </location>
    <ligand>
        <name>S-adenosyl-L-methionine</name>
        <dbReference type="ChEBI" id="CHEBI:59789"/>
    </ligand>
</feature>
<comment type="similarity">
    <text evidence="2 8">Belongs to the methyltransferase superfamily. LCMT family.</text>
</comment>
<feature type="binding site" evidence="9">
    <location>
        <position position="106"/>
    </location>
    <ligand>
        <name>S-adenosyl-L-methionine</name>
        <dbReference type="ChEBI" id="CHEBI:59789"/>
    </ligand>
</feature>
<proteinExistence type="inferred from homology"/>
<evidence type="ECO:0000256" key="9">
    <source>
        <dbReference type="PIRSR" id="PIRSR016305-1"/>
    </source>
</evidence>
<dbReference type="InterPro" id="IPR007213">
    <property type="entry name" value="Ppm1/Ppm2/Tcmp"/>
</dbReference>
<evidence type="ECO:0000256" key="3">
    <source>
        <dbReference type="ARBA" id="ARBA00012834"/>
    </source>
</evidence>
<dbReference type="GO" id="GO:0018423">
    <property type="term" value="F:protein C-terminal leucine carboxyl O-methyltransferase activity"/>
    <property type="evidence" value="ECO:0007669"/>
    <property type="project" value="UniProtKB-EC"/>
</dbReference>
<evidence type="ECO:0000256" key="6">
    <source>
        <dbReference type="ARBA" id="ARBA00022679"/>
    </source>
</evidence>
<evidence type="ECO:0000256" key="1">
    <source>
        <dbReference type="ARBA" id="ARBA00000724"/>
    </source>
</evidence>
<dbReference type="AlphaFoldDB" id="A0A1G4KAB6"/>
<evidence type="ECO:0000256" key="7">
    <source>
        <dbReference type="ARBA" id="ARBA00022691"/>
    </source>
</evidence>
<sequence length="327" mass="38027">MDRAVQQTDYDAFSCKISAINKKYLPCQKELEFCEMKGFSELHMAYVHRLKSLNKRAFGKVQRAVQSGLPLMNYGTYLRTVAIDVECKSFLQNAASNSKVQVLNLGCGSDLRMIYFLEQYPHLRWIDLDFAESVSLKAKILRTEEQLKKVVGELRDASETEYVSDRYFLKSCNLNNIEKVLELLTEITDPEVPTLIITECVLCYMDLPKSQALIHKLISLYKSGTWISYDPIGGDDVNDKFGSIMQTNLRESRQLELPTLMVFNSTKKYAQRFEEVSKSTEIETMWQYYVRQVTQEEKNRLKSLQFLDEIEELQLIFSHYVLLKSSW</sequence>
<keyword evidence="7 8" id="KW-0949">S-adenosyl-L-methionine</keyword>
<name>A0A1G4KAB6_9SACH</name>
<dbReference type="OrthoDB" id="203237at2759"/>
<dbReference type="Proteomes" id="UP000191144">
    <property type="component" value="Chromosome G"/>
</dbReference>
<protein>
    <recommendedName>
        <fullName evidence="4 8">Leucine carboxyl methyltransferase 1</fullName>
        <ecNumber evidence="3 8">2.1.1.233</ecNumber>
    </recommendedName>
</protein>
<comment type="function">
    <text evidence="8">Methylates the carboxyl group of the C-terminal leucine residue of protein phosphatase 2A catalytic subunits to form alpha-leucine ester residues.</text>
</comment>
<dbReference type="PANTHER" id="PTHR13600:SF21">
    <property type="entry name" value="LEUCINE CARBOXYL METHYLTRANSFERASE 1"/>
    <property type="match status" value="1"/>
</dbReference>
<dbReference type="EMBL" id="LT598484">
    <property type="protein sequence ID" value="SCV01131.1"/>
    <property type="molecule type" value="Genomic_DNA"/>
</dbReference>
<keyword evidence="11" id="KW-1185">Reference proteome</keyword>
<feature type="binding site" evidence="9">
    <location>
        <begin position="173"/>
        <end position="174"/>
    </location>
    <ligand>
        <name>S-adenosyl-L-methionine</name>
        <dbReference type="ChEBI" id="CHEBI:59789"/>
    </ligand>
</feature>
<dbReference type="InterPro" id="IPR016651">
    <property type="entry name" value="LCMT1"/>
</dbReference>
<dbReference type="InterPro" id="IPR029063">
    <property type="entry name" value="SAM-dependent_MTases_sf"/>
</dbReference>
<reference evidence="11" key="1">
    <citation type="submission" date="2016-03" db="EMBL/GenBank/DDBJ databases">
        <authorList>
            <person name="Devillers Hugo."/>
        </authorList>
    </citation>
    <scope>NUCLEOTIDE SEQUENCE [LARGE SCALE GENOMIC DNA]</scope>
</reference>
<feature type="binding site" evidence="9">
    <location>
        <position position="199"/>
    </location>
    <ligand>
        <name>S-adenosyl-L-methionine</name>
        <dbReference type="ChEBI" id="CHEBI:59789"/>
    </ligand>
</feature>
<evidence type="ECO:0000313" key="10">
    <source>
        <dbReference type="EMBL" id="SCV01131.1"/>
    </source>
</evidence>
<evidence type="ECO:0000256" key="4">
    <source>
        <dbReference type="ARBA" id="ARBA00017497"/>
    </source>
</evidence>
<dbReference type="EC" id="2.1.1.233" evidence="3 8"/>
<evidence type="ECO:0000256" key="2">
    <source>
        <dbReference type="ARBA" id="ARBA00010703"/>
    </source>
</evidence>
<organism evidence="10 11">
    <name type="scientific">Lachancea meyersii CBS 8951</name>
    <dbReference type="NCBI Taxonomy" id="1266667"/>
    <lineage>
        <taxon>Eukaryota</taxon>
        <taxon>Fungi</taxon>
        <taxon>Dikarya</taxon>
        <taxon>Ascomycota</taxon>
        <taxon>Saccharomycotina</taxon>
        <taxon>Saccharomycetes</taxon>
        <taxon>Saccharomycetales</taxon>
        <taxon>Saccharomycetaceae</taxon>
        <taxon>Lachancea</taxon>
    </lineage>
</organism>
<comment type="catalytic activity">
    <reaction evidence="1 8">
        <text>[phosphatase 2A protein]-C-terminal L-leucine + S-adenosyl-L-methionine = [phosphatase 2A protein]-C-terminal L-leucine methyl ester + S-adenosyl-L-homocysteine</text>
        <dbReference type="Rhea" id="RHEA:48544"/>
        <dbReference type="Rhea" id="RHEA-COMP:12134"/>
        <dbReference type="Rhea" id="RHEA-COMP:12135"/>
        <dbReference type="ChEBI" id="CHEBI:57856"/>
        <dbReference type="ChEBI" id="CHEBI:59789"/>
        <dbReference type="ChEBI" id="CHEBI:90516"/>
        <dbReference type="ChEBI" id="CHEBI:90517"/>
        <dbReference type="EC" id="2.1.1.233"/>
    </reaction>
</comment>
<keyword evidence="5 8" id="KW-0489">Methyltransferase</keyword>